<evidence type="ECO:0000259" key="9">
    <source>
        <dbReference type="PROSITE" id="PS51747"/>
    </source>
</evidence>
<evidence type="ECO:0000313" key="11">
    <source>
        <dbReference type="Proteomes" id="UP000322159"/>
    </source>
</evidence>
<dbReference type="PANTHER" id="PTHR11079">
    <property type="entry name" value="CYTOSINE DEAMINASE FAMILY MEMBER"/>
    <property type="match status" value="1"/>
</dbReference>
<accession>A0A5C1YB93</accession>
<organism evidence="10 11">
    <name type="scientific">Protaetiibacter larvae</name>
    <dbReference type="NCBI Taxonomy" id="2592654"/>
    <lineage>
        <taxon>Bacteria</taxon>
        <taxon>Bacillati</taxon>
        <taxon>Actinomycetota</taxon>
        <taxon>Actinomycetes</taxon>
        <taxon>Micrococcales</taxon>
        <taxon>Microbacteriaceae</taxon>
        <taxon>Protaetiibacter</taxon>
    </lineage>
</organism>
<evidence type="ECO:0000256" key="2">
    <source>
        <dbReference type="ARBA" id="ARBA00011738"/>
    </source>
</evidence>
<protein>
    <recommendedName>
        <fullName evidence="8">tRNA-specific adenosine deaminase</fullName>
        <ecNumber evidence="8">3.5.4.33</ecNumber>
    </recommendedName>
</protein>
<dbReference type="FunFam" id="3.40.140.10:FF:000005">
    <property type="entry name" value="tRNA-specific adenosine deaminase"/>
    <property type="match status" value="1"/>
</dbReference>
<dbReference type="GO" id="GO:0008270">
    <property type="term" value="F:zinc ion binding"/>
    <property type="evidence" value="ECO:0007669"/>
    <property type="project" value="UniProtKB-UniRule"/>
</dbReference>
<comment type="cofactor">
    <cofactor evidence="8">
        <name>Zn(2+)</name>
        <dbReference type="ChEBI" id="CHEBI:29105"/>
    </cofactor>
    <text evidence="8">Binds 1 zinc ion per subunit.</text>
</comment>
<evidence type="ECO:0000256" key="8">
    <source>
        <dbReference type="HAMAP-Rule" id="MF_00972"/>
    </source>
</evidence>
<feature type="active site" description="Proton donor" evidence="8">
    <location>
        <position position="49"/>
    </location>
</feature>
<dbReference type="Gene3D" id="3.40.140.10">
    <property type="entry name" value="Cytidine Deaminase, domain 2"/>
    <property type="match status" value="1"/>
</dbReference>
<dbReference type="HAMAP" id="MF_00972">
    <property type="entry name" value="tRNA_aden_deaminase"/>
    <property type="match status" value="1"/>
</dbReference>
<dbReference type="InterPro" id="IPR002125">
    <property type="entry name" value="CMP_dCMP_dom"/>
</dbReference>
<dbReference type="EC" id="3.5.4.33" evidence="8"/>
<evidence type="ECO:0000256" key="4">
    <source>
        <dbReference type="ARBA" id="ARBA00022723"/>
    </source>
</evidence>
<evidence type="ECO:0000313" key="10">
    <source>
        <dbReference type="EMBL" id="QEO10728.1"/>
    </source>
</evidence>
<keyword evidence="6 8" id="KW-0862">Zinc</keyword>
<dbReference type="GO" id="GO:0052717">
    <property type="term" value="F:tRNA-specific adenosine-34 deaminase activity"/>
    <property type="evidence" value="ECO:0007669"/>
    <property type="project" value="UniProtKB-UniRule"/>
</dbReference>
<keyword evidence="5 8" id="KW-0378">Hydrolase</keyword>
<dbReference type="Proteomes" id="UP000322159">
    <property type="component" value="Chromosome"/>
</dbReference>
<gene>
    <name evidence="8" type="primary">tadA</name>
    <name evidence="10" type="ORF">FLP23_01730</name>
</gene>
<evidence type="ECO:0000256" key="1">
    <source>
        <dbReference type="ARBA" id="ARBA00010669"/>
    </source>
</evidence>
<dbReference type="PROSITE" id="PS51747">
    <property type="entry name" value="CYT_DCMP_DEAMINASES_2"/>
    <property type="match status" value="1"/>
</dbReference>
<dbReference type="InterPro" id="IPR016192">
    <property type="entry name" value="APOBEC/CMP_deaminase_Zn-bd"/>
</dbReference>
<reference evidence="10 11" key="1">
    <citation type="submission" date="2019-09" db="EMBL/GenBank/DDBJ databases">
        <title>Genome sequencing of strain KACC 19322.</title>
        <authorList>
            <person name="Heo J."/>
            <person name="Kim S.-J."/>
            <person name="Kim J.-S."/>
            <person name="Hong S.-B."/>
            <person name="Kwon S.-W."/>
        </authorList>
    </citation>
    <scope>NUCLEOTIDE SEQUENCE [LARGE SCALE GENOMIC DNA]</scope>
    <source>
        <strain evidence="10 11">KACC 19322</strain>
    </source>
</reference>
<dbReference type="Pfam" id="PF00383">
    <property type="entry name" value="dCMP_cyt_deam_1"/>
    <property type="match status" value="1"/>
</dbReference>
<dbReference type="PROSITE" id="PS00903">
    <property type="entry name" value="CYT_DCMP_DEAMINASES_1"/>
    <property type="match status" value="1"/>
</dbReference>
<keyword evidence="4 8" id="KW-0479">Metal-binding</keyword>
<proteinExistence type="inferred from homology"/>
<dbReference type="KEGG" id="lyk:FLP23_01730"/>
<comment type="catalytic activity">
    <reaction evidence="7 8">
        <text>adenosine(34) in tRNA + H2O + H(+) = inosine(34) in tRNA + NH4(+)</text>
        <dbReference type="Rhea" id="RHEA:43168"/>
        <dbReference type="Rhea" id="RHEA-COMP:10373"/>
        <dbReference type="Rhea" id="RHEA-COMP:10374"/>
        <dbReference type="ChEBI" id="CHEBI:15377"/>
        <dbReference type="ChEBI" id="CHEBI:15378"/>
        <dbReference type="ChEBI" id="CHEBI:28938"/>
        <dbReference type="ChEBI" id="CHEBI:74411"/>
        <dbReference type="ChEBI" id="CHEBI:82852"/>
        <dbReference type="EC" id="3.5.4.33"/>
    </reaction>
</comment>
<sequence>MRLALAEAQLALASGDVPVGAVLLDADGTVLALGRNEREKHADPTAHAEIVAIRRAAEARGDWHLVDTTLVVTLEPCVMCAGAILAARIPRVVFGAWDEKAGAAGSVHELLRDRRLPYRAEVVAGVLEAECAALLTDFFEAARAPDPNP</sequence>
<comment type="subunit">
    <text evidence="2 8">Homodimer.</text>
</comment>
<dbReference type="OrthoDB" id="9802676at2"/>
<evidence type="ECO:0000256" key="6">
    <source>
        <dbReference type="ARBA" id="ARBA00022833"/>
    </source>
</evidence>
<name>A0A5C1YB93_9MICO</name>
<keyword evidence="3 8" id="KW-0819">tRNA processing</keyword>
<dbReference type="NCBIfam" id="NF008113">
    <property type="entry name" value="PRK10860.1"/>
    <property type="match status" value="1"/>
</dbReference>
<dbReference type="GO" id="GO:0002100">
    <property type="term" value="P:tRNA wobble adenosine to inosine editing"/>
    <property type="evidence" value="ECO:0007669"/>
    <property type="project" value="UniProtKB-UniRule"/>
</dbReference>
<dbReference type="PANTHER" id="PTHR11079:SF202">
    <property type="entry name" value="TRNA-SPECIFIC ADENOSINE DEAMINASE"/>
    <property type="match status" value="1"/>
</dbReference>
<dbReference type="InterPro" id="IPR016193">
    <property type="entry name" value="Cytidine_deaminase-like"/>
</dbReference>
<feature type="binding site" evidence="8">
    <location>
        <position position="47"/>
    </location>
    <ligand>
        <name>Zn(2+)</name>
        <dbReference type="ChEBI" id="CHEBI:29105"/>
        <note>catalytic</note>
    </ligand>
</feature>
<dbReference type="CDD" id="cd01285">
    <property type="entry name" value="nucleoside_deaminase"/>
    <property type="match status" value="1"/>
</dbReference>
<feature type="binding site" evidence="8">
    <location>
        <position position="80"/>
    </location>
    <ligand>
        <name>Zn(2+)</name>
        <dbReference type="ChEBI" id="CHEBI:29105"/>
        <note>catalytic</note>
    </ligand>
</feature>
<evidence type="ECO:0000256" key="3">
    <source>
        <dbReference type="ARBA" id="ARBA00022694"/>
    </source>
</evidence>
<keyword evidence="11" id="KW-1185">Reference proteome</keyword>
<comment type="similarity">
    <text evidence="1">Belongs to the cytidine and deoxycytidylate deaminase family. ADAT2 subfamily.</text>
</comment>
<dbReference type="SUPFAM" id="SSF53927">
    <property type="entry name" value="Cytidine deaminase-like"/>
    <property type="match status" value="1"/>
</dbReference>
<evidence type="ECO:0000256" key="5">
    <source>
        <dbReference type="ARBA" id="ARBA00022801"/>
    </source>
</evidence>
<feature type="domain" description="CMP/dCMP-type deaminase" evidence="9">
    <location>
        <begin position="1"/>
        <end position="118"/>
    </location>
</feature>
<comment type="function">
    <text evidence="8">Catalyzes the deamination of adenosine to inosine at the wobble position 34 of tRNA(Arg2).</text>
</comment>
<dbReference type="EMBL" id="CP043504">
    <property type="protein sequence ID" value="QEO10728.1"/>
    <property type="molecule type" value="Genomic_DNA"/>
</dbReference>
<dbReference type="AlphaFoldDB" id="A0A5C1YB93"/>
<evidence type="ECO:0000256" key="7">
    <source>
        <dbReference type="ARBA" id="ARBA00048045"/>
    </source>
</evidence>
<feature type="binding site" evidence="8">
    <location>
        <position position="77"/>
    </location>
    <ligand>
        <name>Zn(2+)</name>
        <dbReference type="ChEBI" id="CHEBI:29105"/>
        <note>catalytic</note>
    </ligand>
</feature>
<dbReference type="InterPro" id="IPR028883">
    <property type="entry name" value="tRNA_aden_deaminase"/>
</dbReference>